<protein>
    <submittedName>
        <fullName evidence="2">Uncharacterized protein</fullName>
    </submittedName>
</protein>
<proteinExistence type="predicted"/>
<keyword evidence="3" id="KW-1185">Reference proteome</keyword>
<dbReference type="EMBL" id="CP139965">
    <property type="protein sequence ID" value="WQD76060.1"/>
    <property type="molecule type" value="Genomic_DNA"/>
</dbReference>
<sequence length="418" mass="45328">MLSPTIWIVVWFMFASTLAVQSLAQTNTEESVVVFRISGQQSIRGGKFGSLAEFQHRLASAAKRCGIPIANEDRFADGTLGPQTFAVILKVAACPDFANSLATDDPARNGAVSSGLWRVVAPDLAIPDGHDRSHTMTLSYESTDYTDIEFNVGTTDPGILTWGPLGATAGQAQQVQAILLLVDQQSPQLIDQSFASEAHAIRLFANTHRTSSLEAQVSAVNASASRAAAWRHGFAALGAVKEVRDDYDIVMGDAGTAGIFEGVADFYCSYWANGWRPTEIDYAFFFDRAVQMDVRQAKTTKAVTAVRNVENRLQRSLSTAERRRAISANFTASPRWAEDRLARDVAYYIDAIPAASLTNRSLSSLRDDSLAMGPPVDDEAARWEARSGKRASDFGLSDERLSPAPPLMAKVRANCNAP</sequence>
<accession>A0ABZ0WFG3</accession>
<feature type="compositionally biased region" description="Basic and acidic residues" evidence="1">
    <location>
        <begin position="382"/>
        <end position="401"/>
    </location>
</feature>
<dbReference type="Proteomes" id="UP001325479">
    <property type="component" value="Chromosome"/>
</dbReference>
<evidence type="ECO:0000256" key="1">
    <source>
        <dbReference type="SAM" id="MobiDB-lite"/>
    </source>
</evidence>
<reference evidence="2 3" key="1">
    <citation type="submission" date="2023-12" db="EMBL/GenBank/DDBJ databases">
        <title>Genome sequencing and assembly of bacterial species from a model synthetic community.</title>
        <authorList>
            <person name="Hogle S.L."/>
        </authorList>
    </citation>
    <scope>NUCLEOTIDE SEQUENCE [LARGE SCALE GENOMIC DNA]</scope>
    <source>
        <strain evidence="2 3">HAMBI 2494</strain>
    </source>
</reference>
<evidence type="ECO:0000313" key="3">
    <source>
        <dbReference type="Proteomes" id="UP001325479"/>
    </source>
</evidence>
<evidence type="ECO:0000313" key="2">
    <source>
        <dbReference type="EMBL" id="WQD76060.1"/>
    </source>
</evidence>
<organism evidence="2 3">
    <name type="scientific">Paraburkholderia kururiensis</name>
    <dbReference type="NCBI Taxonomy" id="984307"/>
    <lineage>
        <taxon>Bacteria</taxon>
        <taxon>Pseudomonadati</taxon>
        <taxon>Pseudomonadota</taxon>
        <taxon>Betaproteobacteria</taxon>
        <taxon>Burkholderiales</taxon>
        <taxon>Burkholderiaceae</taxon>
        <taxon>Paraburkholderia</taxon>
    </lineage>
</organism>
<dbReference type="RefSeq" id="WP_157977950.1">
    <property type="nucleotide sequence ID" value="NZ_CP139965.1"/>
</dbReference>
<feature type="region of interest" description="Disordered" evidence="1">
    <location>
        <begin position="382"/>
        <end position="418"/>
    </location>
</feature>
<gene>
    <name evidence="2" type="ORF">U0042_18290</name>
</gene>
<name>A0ABZ0WFG3_9BURK</name>